<dbReference type="AlphaFoldDB" id="A0AAV4CXD9"/>
<dbReference type="EMBL" id="BLXT01007071">
    <property type="protein sequence ID" value="GFO36518.1"/>
    <property type="molecule type" value="Genomic_DNA"/>
</dbReference>
<evidence type="ECO:0000313" key="1">
    <source>
        <dbReference type="EMBL" id="GFO36518.1"/>
    </source>
</evidence>
<reference evidence="1 2" key="1">
    <citation type="journal article" date="2021" name="Elife">
        <title>Chloroplast acquisition without the gene transfer in kleptoplastic sea slugs, Plakobranchus ocellatus.</title>
        <authorList>
            <person name="Maeda T."/>
            <person name="Takahashi S."/>
            <person name="Yoshida T."/>
            <person name="Shimamura S."/>
            <person name="Takaki Y."/>
            <person name="Nagai Y."/>
            <person name="Toyoda A."/>
            <person name="Suzuki Y."/>
            <person name="Arimoto A."/>
            <person name="Ishii H."/>
            <person name="Satoh N."/>
            <person name="Nishiyama T."/>
            <person name="Hasebe M."/>
            <person name="Maruyama T."/>
            <person name="Minagawa J."/>
            <person name="Obokata J."/>
            <person name="Shigenobu S."/>
        </authorList>
    </citation>
    <scope>NUCLEOTIDE SEQUENCE [LARGE SCALE GENOMIC DNA]</scope>
</reference>
<sequence>MEDTNIGAASSTRFWCRLNGLAQESLGHGAWGIGVTPSRTGDSSQISTYDRMLRRGVWGLLPDRVDSCPPCDKDVVSSRSTTKAS</sequence>
<comment type="caution">
    <text evidence="1">The sequence shown here is derived from an EMBL/GenBank/DDBJ whole genome shotgun (WGS) entry which is preliminary data.</text>
</comment>
<gene>
    <name evidence="1" type="ORF">PoB_006302300</name>
</gene>
<proteinExistence type="predicted"/>
<name>A0AAV4CXD9_9GAST</name>
<evidence type="ECO:0000313" key="2">
    <source>
        <dbReference type="Proteomes" id="UP000735302"/>
    </source>
</evidence>
<dbReference type="Proteomes" id="UP000735302">
    <property type="component" value="Unassembled WGS sequence"/>
</dbReference>
<organism evidence="1 2">
    <name type="scientific">Plakobranchus ocellatus</name>
    <dbReference type="NCBI Taxonomy" id="259542"/>
    <lineage>
        <taxon>Eukaryota</taxon>
        <taxon>Metazoa</taxon>
        <taxon>Spiralia</taxon>
        <taxon>Lophotrochozoa</taxon>
        <taxon>Mollusca</taxon>
        <taxon>Gastropoda</taxon>
        <taxon>Heterobranchia</taxon>
        <taxon>Euthyneura</taxon>
        <taxon>Panpulmonata</taxon>
        <taxon>Sacoglossa</taxon>
        <taxon>Placobranchoidea</taxon>
        <taxon>Plakobranchidae</taxon>
        <taxon>Plakobranchus</taxon>
    </lineage>
</organism>
<keyword evidence="2" id="KW-1185">Reference proteome</keyword>
<protein>
    <submittedName>
        <fullName evidence="1">Uncharacterized protein</fullName>
    </submittedName>
</protein>
<accession>A0AAV4CXD9</accession>